<feature type="compositionally biased region" description="Low complexity" evidence="1">
    <location>
        <begin position="101"/>
        <end position="113"/>
    </location>
</feature>
<sequence length="304" mass="32543">MNSSVDYSDDIEQQHSDCEDLTELNPPPASPRAPASIPADRRRRARRRCCSCSLQQPRPRWVASAARAPPPPGTSPADVLGARAPLPAGRRLPGAPPSSPRPAAAAPAPLWPRRACDAPPAPPPLGSAPEALFRPREARLCRPGAPRPPPWPQQLVEPEPDLVRAQLAPPTPSQLLATNRGEHCVTHHPRTRPWPPACAAVSPEAGRSKVAPAKPEIGLSLGLFVVLGFPSLPDLCGREHDDPGKFLIIVLTLFSVGETPFRCFCGVDPVEPFFGCCAVLCILFRRSESVLMPPEVSTVIAGQC</sequence>
<feature type="region of interest" description="Disordered" evidence="1">
    <location>
        <begin position="1"/>
        <end position="130"/>
    </location>
</feature>
<evidence type="ECO:0000313" key="2">
    <source>
        <dbReference type="EMBL" id="OAY80637.1"/>
    </source>
</evidence>
<comment type="caution">
    <text evidence="2">The sequence shown here is derived from an EMBL/GenBank/DDBJ whole genome shotgun (WGS) entry which is preliminary data.</text>
</comment>
<organism evidence="2 3">
    <name type="scientific">Ananas comosus</name>
    <name type="common">Pineapple</name>
    <name type="synonym">Ananas ananas</name>
    <dbReference type="NCBI Taxonomy" id="4615"/>
    <lineage>
        <taxon>Eukaryota</taxon>
        <taxon>Viridiplantae</taxon>
        <taxon>Streptophyta</taxon>
        <taxon>Embryophyta</taxon>
        <taxon>Tracheophyta</taxon>
        <taxon>Spermatophyta</taxon>
        <taxon>Magnoliopsida</taxon>
        <taxon>Liliopsida</taxon>
        <taxon>Poales</taxon>
        <taxon>Bromeliaceae</taxon>
        <taxon>Bromelioideae</taxon>
        <taxon>Ananas</taxon>
    </lineage>
</organism>
<accession>A0A199VTT7</accession>
<dbReference type="AlphaFoldDB" id="A0A199VTT7"/>
<reference evidence="2 3" key="1">
    <citation type="journal article" date="2016" name="DNA Res.">
        <title>The draft genome of MD-2 pineapple using hybrid error correction of long reads.</title>
        <authorList>
            <person name="Redwan R.M."/>
            <person name="Saidin A."/>
            <person name="Kumar S.V."/>
        </authorList>
    </citation>
    <scope>NUCLEOTIDE SEQUENCE [LARGE SCALE GENOMIC DNA]</scope>
    <source>
        <strain evidence="3">cv. MD2</strain>
        <tissue evidence="2">Leaf</tissue>
    </source>
</reference>
<dbReference type="Proteomes" id="UP000092600">
    <property type="component" value="Unassembled WGS sequence"/>
</dbReference>
<dbReference type="EMBL" id="LSRQ01000824">
    <property type="protein sequence ID" value="OAY80637.1"/>
    <property type="molecule type" value="Genomic_DNA"/>
</dbReference>
<gene>
    <name evidence="2" type="ORF">ACMD2_25427</name>
</gene>
<protein>
    <submittedName>
        <fullName evidence="2">Uncharacterized protein</fullName>
    </submittedName>
</protein>
<proteinExistence type="predicted"/>
<name>A0A199VTT7_ANACO</name>
<evidence type="ECO:0000256" key="1">
    <source>
        <dbReference type="SAM" id="MobiDB-lite"/>
    </source>
</evidence>
<evidence type="ECO:0000313" key="3">
    <source>
        <dbReference type="Proteomes" id="UP000092600"/>
    </source>
</evidence>